<dbReference type="EMBL" id="JAGXEW010000030">
    <property type="protein sequence ID" value="KAK1155605.1"/>
    <property type="molecule type" value="Genomic_DNA"/>
</dbReference>
<feature type="compositionally biased region" description="Polar residues" evidence="5">
    <location>
        <begin position="513"/>
        <end position="537"/>
    </location>
</feature>
<name>A0AAD8CR02_ACIOX</name>
<feature type="compositionally biased region" description="Low complexity" evidence="5">
    <location>
        <begin position="244"/>
        <end position="257"/>
    </location>
</feature>
<keyword evidence="2" id="KW-0963">Cytoplasm</keyword>
<feature type="region of interest" description="Disordered" evidence="5">
    <location>
        <begin position="911"/>
        <end position="1026"/>
    </location>
</feature>
<evidence type="ECO:0000259" key="7">
    <source>
        <dbReference type="Pfam" id="PF13916"/>
    </source>
</evidence>
<keyword evidence="3" id="KW-0597">Phosphoprotein</keyword>
<feature type="compositionally biased region" description="Basic and acidic residues" evidence="5">
    <location>
        <begin position="128"/>
        <end position="137"/>
    </location>
</feature>
<dbReference type="InterPro" id="IPR025903">
    <property type="entry name" value="Phostensin/Taperin_N_dom"/>
</dbReference>
<feature type="region of interest" description="Disordered" evidence="5">
    <location>
        <begin position="581"/>
        <end position="879"/>
    </location>
</feature>
<comment type="subcellular location">
    <subcellularLocation>
        <location evidence="1">Cytoplasm</location>
    </subcellularLocation>
</comment>
<evidence type="ECO:0000256" key="2">
    <source>
        <dbReference type="ARBA" id="ARBA00022490"/>
    </source>
</evidence>
<feature type="compositionally biased region" description="Acidic residues" evidence="5">
    <location>
        <begin position="943"/>
        <end position="957"/>
    </location>
</feature>
<feature type="compositionally biased region" description="Low complexity" evidence="5">
    <location>
        <begin position="390"/>
        <end position="402"/>
    </location>
</feature>
<feature type="region of interest" description="Disordered" evidence="5">
    <location>
        <begin position="128"/>
        <end position="160"/>
    </location>
</feature>
<feature type="compositionally biased region" description="Low complexity" evidence="5">
    <location>
        <begin position="581"/>
        <end position="604"/>
    </location>
</feature>
<dbReference type="InterPro" id="IPR025907">
    <property type="entry name" value="Phostensin/Taperin_PP1-bd_dom"/>
</dbReference>
<evidence type="ECO:0000256" key="3">
    <source>
        <dbReference type="ARBA" id="ARBA00022553"/>
    </source>
</evidence>
<organism evidence="8 9">
    <name type="scientific">Acipenser oxyrinchus oxyrinchus</name>
    <dbReference type="NCBI Taxonomy" id="40147"/>
    <lineage>
        <taxon>Eukaryota</taxon>
        <taxon>Metazoa</taxon>
        <taxon>Chordata</taxon>
        <taxon>Craniata</taxon>
        <taxon>Vertebrata</taxon>
        <taxon>Euteleostomi</taxon>
        <taxon>Actinopterygii</taxon>
        <taxon>Chondrostei</taxon>
        <taxon>Acipenseriformes</taxon>
        <taxon>Acipenseridae</taxon>
        <taxon>Acipenser</taxon>
    </lineage>
</organism>
<feature type="compositionally biased region" description="Pro residues" evidence="5">
    <location>
        <begin position="335"/>
        <end position="347"/>
    </location>
</feature>
<gene>
    <name evidence="8" type="primary">Tprn</name>
    <name evidence="8" type="ORF">AOXY_G26977</name>
</gene>
<evidence type="ECO:0000256" key="5">
    <source>
        <dbReference type="SAM" id="MobiDB-lite"/>
    </source>
</evidence>
<evidence type="ECO:0000256" key="1">
    <source>
        <dbReference type="ARBA" id="ARBA00004496"/>
    </source>
</evidence>
<dbReference type="PANTHER" id="PTHR21685:SF1">
    <property type="entry name" value="TAPERIN"/>
    <property type="match status" value="1"/>
</dbReference>
<feature type="region of interest" description="Disordered" evidence="5">
    <location>
        <begin position="315"/>
        <end position="552"/>
    </location>
</feature>
<evidence type="ECO:0000256" key="4">
    <source>
        <dbReference type="ARBA" id="ARBA00023203"/>
    </source>
</evidence>
<feature type="domain" description="Phostensin/Taperin N-terminal" evidence="7">
    <location>
        <begin position="25"/>
        <end position="62"/>
    </location>
</feature>
<feature type="compositionally biased region" description="Polar residues" evidence="5">
    <location>
        <begin position="972"/>
        <end position="999"/>
    </location>
</feature>
<dbReference type="Pfam" id="PF13916">
    <property type="entry name" value="Phostensin_N"/>
    <property type="match status" value="2"/>
</dbReference>
<feature type="compositionally biased region" description="Pro residues" evidence="5">
    <location>
        <begin position="499"/>
        <end position="512"/>
    </location>
</feature>
<feature type="compositionally biased region" description="Low complexity" evidence="5">
    <location>
        <begin position="16"/>
        <end position="29"/>
    </location>
</feature>
<feature type="compositionally biased region" description="Low complexity" evidence="5">
    <location>
        <begin position="760"/>
        <end position="774"/>
    </location>
</feature>
<evidence type="ECO:0000313" key="8">
    <source>
        <dbReference type="EMBL" id="KAK1155605.1"/>
    </source>
</evidence>
<dbReference type="Proteomes" id="UP001230051">
    <property type="component" value="Unassembled WGS sequence"/>
</dbReference>
<evidence type="ECO:0000259" key="6">
    <source>
        <dbReference type="Pfam" id="PF13914"/>
    </source>
</evidence>
<feature type="region of interest" description="Disordered" evidence="5">
    <location>
        <begin position="237"/>
        <end position="260"/>
    </location>
</feature>
<accession>A0AAD8CR02</accession>
<keyword evidence="4" id="KW-0009">Actin-binding</keyword>
<feature type="compositionally biased region" description="Polar residues" evidence="5">
    <location>
        <begin position="605"/>
        <end position="625"/>
    </location>
</feature>
<comment type="caution">
    <text evidence="8">The sequence shown here is derived from an EMBL/GenBank/DDBJ whole genome shotgun (WGS) entry which is preliminary data.</text>
</comment>
<sequence length="1047" mass="110913">MSGSEVRLLRRDHAQGSSSSSSASPGPGARMPVWKREILERRKAKSGGAAAAAAAAEPGSDTAATSSAASAGSGSFTVSGEISSAHGVYFINQQQQQQHSAKRIGSGGGDSNVPTAAELTAAALKDPCELPHSERGGDALLLSSSLPDGEDAAPAQQQHGDGGERLILQESLGSLQENPFIILEKERRRRRHQDRGAGSRPMQHILEMYASIPGIKTIRAENIIIIESDPDYFHEGGGFGSGKLGQQSKGSTSGSMSELLDRRGSAVTEIRAREVLLYDSTLSRSEENLSTLEPGLSPSPGRVSRMLQKFDRNYCGRLQSKSRSTEDLLLESEPRPTPTPKPAPLPKMPSQASSSPREERPQAVFQRPPESEHSRPPQSLGVVSPLRKATPPSSDSPVSPLTPTSPPGVGGSQLSVSSYRKHFETGGASRTIVVNPRERGDRRQPLTNGLHSPQHGLGAPKGAPASSCHGHATVPSASASSSRESGNVGSAREEEEPHATPPLSPQHKPQPPFSSSSASNTANQRRAVSHSTSSNDSFEIRQAPKPDMSCIPEGDIQARALANIRLQSKNSFTIIPKRHGLSAAAAGADSRARATAGAAAKTSTVPASSPTWERKTSTVPAGSPTQERKTSTVPADSLAQERKTSTVPASSLAQERKTSTVPASSPARERSSEAGSRFLPEGGEVEQPQPATPSKHERRPSVESLLLEARERGRPQEIPVWPAEPLPVSPTPSASSQPAPTELQSPVERTAEPAPPSQRVAVVAPITVPTATSPKAEEDEERGRASEELLPVTNIDDIVEGPEEPVPVTEIRSPAPQPAPAPSNGYLQRRTGNTFTVVPKRKPTAQEQSSTSTAPDPQTPPGPQGSQDGAQGGKEAPFASLGAMLKKRYPAVEEIQVIGGYQVLGRSCLSKTGSSRKKMKISFSESSLHTTFEYPSESSMMEGDPESDEEEEEEEEAAQLFIPRASYPVSPGPQSASNARNSAGLSSYTPKHSVDFNQWQDHKHEDNVSSGDSSPGHADLSMDEVMLTPAADSSSLSDFSSEPVLYF</sequence>
<feature type="compositionally biased region" description="Low complexity" evidence="5">
    <location>
        <begin position="731"/>
        <end position="741"/>
    </location>
</feature>
<feature type="region of interest" description="Disordered" evidence="5">
    <location>
        <begin position="1"/>
        <end position="75"/>
    </location>
</feature>
<dbReference type="GO" id="GO:0005737">
    <property type="term" value="C:cytoplasm"/>
    <property type="evidence" value="ECO:0007669"/>
    <property type="project" value="UniProtKB-SubCell"/>
</dbReference>
<feature type="compositionally biased region" description="Polar residues" evidence="5">
    <location>
        <begin position="845"/>
        <end position="856"/>
    </location>
</feature>
<feature type="domain" description="Phostensin/Taperin N-terminal" evidence="7">
    <location>
        <begin position="146"/>
        <end position="213"/>
    </location>
</feature>
<feature type="region of interest" description="Disordered" evidence="5">
    <location>
        <begin position="93"/>
        <end position="114"/>
    </location>
</feature>
<dbReference type="PANTHER" id="PTHR21685">
    <property type="entry name" value="TON-B BOX DOMAIN"/>
    <property type="match status" value="1"/>
</dbReference>
<proteinExistence type="predicted"/>
<dbReference type="GO" id="GO:0003779">
    <property type="term" value="F:actin binding"/>
    <property type="evidence" value="ECO:0007669"/>
    <property type="project" value="UniProtKB-KW"/>
</dbReference>
<dbReference type="InterPro" id="IPR026671">
    <property type="entry name" value="PPP1R18/Tprn"/>
</dbReference>
<dbReference type="Pfam" id="PF13914">
    <property type="entry name" value="Phostensin"/>
    <property type="match status" value="1"/>
</dbReference>
<keyword evidence="9" id="KW-1185">Reference proteome</keyword>
<dbReference type="AlphaFoldDB" id="A0AAD8CR02"/>
<feature type="compositionally biased region" description="Low complexity" evidence="5">
    <location>
        <begin position="49"/>
        <end position="75"/>
    </location>
</feature>
<protein>
    <submittedName>
        <fullName evidence="8">Taperin-like</fullName>
    </submittedName>
</protein>
<dbReference type="GO" id="GO:0019902">
    <property type="term" value="F:phosphatase binding"/>
    <property type="evidence" value="ECO:0007669"/>
    <property type="project" value="InterPro"/>
</dbReference>
<reference evidence="8" key="1">
    <citation type="submission" date="2022-02" db="EMBL/GenBank/DDBJ databases">
        <title>Atlantic sturgeon de novo genome assembly.</title>
        <authorList>
            <person name="Stock M."/>
            <person name="Klopp C."/>
            <person name="Guiguen Y."/>
            <person name="Cabau C."/>
            <person name="Parinello H."/>
            <person name="Santidrian Yebra-Pimentel E."/>
            <person name="Kuhl H."/>
            <person name="Dirks R.P."/>
            <person name="Guessner J."/>
            <person name="Wuertz S."/>
            <person name="Du K."/>
            <person name="Schartl M."/>
        </authorList>
    </citation>
    <scope>NUCLEOTIDE SEQUENCE</scope>
    <source>
        <strain evidence="8">STURGEONOMICS-FGT-2020</strain>
        <tissue evidence="8">Whole blood</tissue>
    </source>
</reference>
<evidence type="ECO:0000313" key="9">
    <source>
        <dbReference type="Proteomes" id="UP001230051"/>
    </source>
</evidence>
<feature type="domain" description="Phostensin/Taperin PP1-binding" evidence="6">
    <location>
        <begin position="805"/>
        <end position="941"/>
    </location>
</feature>